<keyword evidence="7" id="KW-1185">Reference proteome</keyword>
<gene>
    <name evidence="6" type="ORF">U9M73_16770</name>
</gene>
<evidence type="ECO:0000256" key="2">
    <source>
        <dbReference type="ARBA" id="ARBA00022670"/>
    </source>
</evidence>
<dbReference type="InterPro" id="IPR038765">
    <property type="entry name" value="Papain-like_cys_pep_sf"/>
</dbReference>
<evidence type="ECO:0000256" key="3">
    <source>
        <dbReference type="ARBA" id="ARBA00022801"/>
    </source>
</evidence>
<comment type="similarity">
    <text evidence="1">Belongs to the peptidase C40 family.</text>
</comment>
<feature type="domain" description="NlpC/P60" evidence="5">
    <location>
        <begin position="2"/>
        <end position="50"/>
    </location>
</feature>
<dbReference type="SUPFAM" id="SSF54001">
    <property type="entry name" value="Cysteine proteinases"/>
    <property type="match status" value="1"/>
</dbReference>
<name>A0ABU5PNT2_9BACL</name>
<dbReference type="EMBL" id="JAYERP010000001">
    <property type="protein sequence ID" value="MEA3571605.1"/>
    <property type="molecule type" value="Genomic_DNA"/>
</dbReference>
<evidence type="ECO:0000256" key="4">
    <source>
        <dbReference type="ARBA" id="ARBA00022807"/>
    </source>
</evidence>
<evidence type="ECO:0000313" key="6">
    <source>
        <dbReference type="EMBL" id="MEA3571605.1"/>
    </source>
</evidence>
<dbReference type="InterPro" id="IPR000064">
    <property type="entry name" value="NLP_P60_dom"/>
</dbReference>
<organism evidence="6 7">
    <name type="scientific">Paenibacillus phoenicis</name>
    <dbReference type="NCBI Taxonomy" id="554117"/>
    <lineage>
        <taxon>Bacteria</taxon>
        <taxon>Bacillati</taxon>
        <taxon>Bacillota</taxon>
        <taxon>Bacilli</taxon>
        <taxon>Bacillales</taxon>
        <taxon>Paenibacillaceae</taxon>
        <taxon>Paenibacillus</taxon>
    </lineage>
</organism>
<reference evidence="6 7" key="1">
    <citation type="submission" date="2023-12" db="EMBL/GenBank/DDBJ databases">
        <title>Whole genome sequencing of Paenibacillus phoenicis isolated from the Phoenix Mars Lander spacecraft assembly facility.</title>
        <authorList>
            <person name="Garcia A."/>
            <person name="Venkateswaran K."/>
        </authorList>
    </citation>
    <scope>NUCLEOTIDE SEQUENCE [LARGE SCALE GENOMIC DNA]</scope>
    <source>
        <strain evidence="6 7">3PO2SA</strain>
    </source>
</reference>
<evidence type="ECO:0000259" key="5">
    <source>
        <dbReference type="Pfam" id="PF00877"/>
    </source>
</evidence>
<keyword evidence="3" id="KW-0378">Hydrolase</keyword>
<accession>A0ABU5PNT2</accession>
<dbReference type="RefSeq" id="WP_232282232.1">
    <property type="nucleotide sequence ID" value="NZ_JAYERP010000001.1"/>
</dbReference>
<dbReference type="Gene3D" id="3.90.1720.10">
    <property type="entry name" value="endopeptidase domain like (from Nostoc punctiforme)"/>
    <property type="match status" value="1"/>
</dbReference>
<evidence type="ECO:0000313" key="7">
    <source>
        <dbReference type="Proteomes" id="UP001292216"/>
    </source>
</evidence>
<proteinExistence type="inferred from homology"/>
<evidence type="ECO:0000256" key="1">
    <source>
        <dbReference type="ARBA" id="ARBA00007074"/>
    </source>
</evidence>
<keyword evidence="2" id="KW-0645">Protease</keyword>
<comment type="caution">
    <text evidence="6">The sequence shown here is derived from an EMBL/GenBank/DDBJ whole genome shotgun (WGS) entry which is preliminary data.</text>
</comment>
<keyword evidence="4" id="KW-0788">Thiol protease</keyword>
<protein>
    <submittedName>
        <fullName evidence="6">NlpC/P60 family protein</fullName>
    </submittedName>
</protein>
<sequence>MFFSARGLDIGHVGIYIGDNQILPTYSKEKGVHIEAFDGQWKKRFVTARRVL</sequence>
<dbReference type="Proteomes" id="UP001292216">
    <property type="component" value="Unassembled WGS sequence"/>
</dbReference>
<dbReference type="Pfam" id="PF00877">
    <property type="entry name" value="NLPC_P60"/>
    <property type="match status" value="1"/>
</dbReference>